<reference evidence="2 3" key="1">
    <citation type="submission" date="2018-05" db="EMBL/GenBank/DDBJ databases">
        <title>Draft genome sequence of Streptococcus panodentis CCUG 70867T.</title>
        <authorList>
            <person name="Salva-Serra F."/>
            <person name="Mendez V."/>
            <person name="Jaen-Luchoro D."/>
            <person name="Gonzales-Siles L."/>
            <person name="Karlsson R."/>
            <person name="Engstrom-Jakobsson H."/>
            <person name="Busquets A."/>
            <person name="Gomila M."/>
            <person name="Pineiro-Iglesias B."/>
            <person name="Bennasar-Figueras A."/>
            <person name="Seeger M."/>
            <person name="Moore E."/>
        </authorList>
    </citation>
    <scope>NUCLEOTIDE SEQUENCE [LARGE SCALE GENOMIC DNA]</scope>
    <source>
        <strain evidence="2 3">CCUG 70867</strain>
    </source>
</reference>
<name>A0ABS5AT94_9STRE</name>
<keyword evidence="3" id="KW-1185">Reference proteome</keyword>
<sequence length="118" mass="14208">MYRKDKSEDKRYELYKKIQKAERTEDDFMELKRKFEKSLEDFYTDFQYLTDKMNTLLQNYPYSPYVNIGSAVEANLSQGQQVQNYVDKQSDRLDKLSRKAINSLEEKREKLIKELNAV</sequence>
<dbReference type="RefSeq" id="WP_209550487.1">
    <property type="nucleotide sequence ID" value="NZ_QFAY01000001.1"/>
</dbReference>
<comment type="caution">
    <text evidence="2">The sequence shown here is derived from an EMBL/GenBank/DDBJ whole genome shotgun (WGS) entry which is preliminary data.</text>
</comment>
<dbReference type="EMBL" id="QFAY01000001">
    <property type="protein sequence ID" value="MBP2619797.1"/>
    <property type="molecule type" value="Genomic_DNA"/>
</dbReference>
<feature type="coiled-coil region" evidence="1">
    <location>
        <begin position="4"/>
        <end position="41"/>
    </location>
</feature>
<proteinExistence type="predicted"/>
<keyword evidence="1" id="KW-0175">Coiled coil</keyword>
<evidence type="ECO:0000313" key="3">
    <source>
        <dbReference type="Proteomes" id="UP001519349"/>
    </source>
</evidence>
<organism evidence="2 3">
    <name type="scientific">Streptococcus panodentis</name>
    <dbReference type="NCBI Taxonomy" id="1581472"/>
    <lineage>
        <taxon>Bacteria</taxon>
        <taxon>Bacillati</taxon>
        <taxon>Bacillota</taxon>
        <taxon>Bacilli</taxon>
        <taxon>Lactobacillales</taxon>
        <taxon>Streptococcaceae</taxon>
        <taxon>Streptococcus</taxon>
    </lineage>
</organism>
<dbReference type="Proteomes" id="UP001519349">
    <property type="component" value="Unassembled WGS sequence"/>
</dbReference>
<accession>A0ABS5AT94</accession>
<evidence type="ECO:0000313" key="2">
    <source>
        <dbReference type="EMBL" id="MBP2619797.1"/>
    </source>
</evidence>
<gene>
    <name evidence="2" type="ORF">DHL47_00275</name>
</gene>
<evidence type="ECO:0000256" key="1">
    <source>
        <dbReference type="SAM" id="Coils"/>
    </source>
</evidence>
<protein>
    <submittedName>
        <fullName evidence="2">Cingulin</fullName>
    </submittedName>
</protein>